<name>A0A017T5H7_9BACT</name>
<dbReference type="InterPro" id="IPR007712">
    <property type="entry name" value="RelE/ParE_toxin"/>
</dbReference>
<dbReference type="Proteomes" id="UP000019678">
    <property type="component" value="Unassembled WGS sequence"/>
</dbReference>
<dbReference type="InterPro" id="IPR035093">
    <property type="entry name" value="RelE/ParE_toxin_dom_sf"/>
</dbReference>
<evidence type="ECO:0000313" key="2">
    <source>
        <dbReference type="EMBL" id="EYF04262.1"/>
    </source>
</evidence>
<comment type="caution">
    <text evidence="2">The sequence shown here is derived from an EMBL/GenBank/DDBJ whole genome shotgun (WGS) entry which is preliminary data.</text>
</comment>
<organism evidence="2 3">
    <name type="scientific">Chondromyces apiculatus DSM 436</name>
    <dbReference type="NCBI Taxonomy" id="1192034"/>
    <lineage>
        <taxon>Bacteria</taxon>
        <taxon>Pseudomonadati</taxon>
        <taxon>Myxococcota</taxon>
        <taxon>Polyangia</taxon>
        <taxon>Polyangiales</taxon>
        <taxon>Polyangiaceae</taxon>
        <taxon>Chondromyces</taxon>
    </lineage>
</organism>
<reference evidence="2 3" key="1">
    <citation type="submission" date="2013-05" db="EMBL/GenBank/DDBJ databases">
        <title>Genome assembly of Chondromyces apiculatus DSM 436.</title>
        <authorList>
            <person name="Sharma G."/>
            <person name="Khatri I."/>
            <person name="Kaur C."/>
            <person name="Mayilraj S."/>
            <person name="Subramanian S."/>
        </authorList>
    </citation>
    <scope>NUCLEOTIDE SEQUENCE [LARGE SCALE GENOMIC DNA]</scope>
    <source>
        <strain evidence="2 3">DSM 436</strain>
    </source>
</reference>
<dbReference type="Pfam" id="PF05016">
    <property type="entry name" value="ParE_toxin"/>
    <property type="match status" value="1"/>
</dbReference>
<evidence type="ECO:0008006" key="4">
    <source>
        <dbReference type="Google" id="ProtNLM"/>
    </source>
</evidence>
<proteinExistence type="predicted"/>
<dbReference type="AlphaFoldDB" id="A0A017T5H7"/>
<evidence type="ECO:0000256" key="1">
    <source>
        <dbReference type="ARBA" id="ARBA00022649"/>
    </source>
</evidence>
<dbReference type="EMBL" id="ASRX01000037">
    <property type="protein sequence ID" value="EYF04262.1"/>
    <property type="molecule type" value="Genomic_DNA"/>
</dbReference>
<accession>A0A017T5H7</accession>
<dbReference type="Gene3D" id="3.30.2310.20">
    <property type="entry name" value="RelE-like"/>
    <property type="match status" value="1"/>
</dbReference>
<dbReference type="RefSeq" id="WP_044244610.1">
    <property type="nucleotide sequence ID" value="NZ_ASRX01000037.1"/>
</dbReference>
<keyword evidence="1" id="KW-1277">Toxin-antitoxin system</keyword>
<dbReference type="OrthoDB" id="278204at2"/>
<keyword evidence="3" id="KW-1185">Reference proteome</keyword>
<gene>
    <name evidence="2" type="ORF">CAP_4739</name>
</gene>
<dbReference type="eggNOG" id="COG3668">
    <property type="taxonomic scope" value="Bacteria"/>
</dbReference>
<evidence type="ECO:0000313" key="3">
    <source>
        <dbReference type="Proteomes" id="UP000019678"/>
    </source>
</evidence>
<protein>
    <recommendedName>
        <fullName evidence="4">Plasmid stabilization system</fullName>
    </recommendedName>
</protein>
<sequence length="103" mass="11733">MRTARLSPEAAAELHEAAAWYKERAPEVARRFLAEVRTLARKVARMPSRFPILRNPEMDPPVRRALVAGFPDALIFVDTGEVIHVVAVAHQHRAPGYWLQRVR</sequence>